<protein>
    <submittedName>
        <fullName evidence="2">Uncharacterized protein</fullName>
    </submittedName>
</protein>
<feature type="compositionally biased region" description="Low complexity" evidence="1">
    <location>
        <begin position="387"/>
        <end position="401"/>
    </location>
</feature>
<proteinExistence type="predicted"/>
<reference evidence="3" key="1">
    <citation type="journal article" date="2023" name="Commun. Biol.">
        <title>Genome analysis of Parmales, the sister group of diatoms, reveals the evolutionary specialization of diatoms from phago-mixotrophs to photoautotrophs.</title>
        <authorList>
            <person name="Ban H."/>
            <person name="Sato S."/>
            <person name="Yoshikawa S."/>
            <person name="Yamada K."/>
            <person name="Nakamura Y."/>
            <person name="Ichinomiya M."/>
            <person name="Sato N."/>
            <person name="Blanc-Mathieu R."/>
            <person name="Endo H."/>
            <person name="Kuwata A."/>
            <person name="Ogata H."/>
        </authorList>
    </citation>
    <scope>NUCLEOTIDE SEQUENCE [LARGE SCALE GENOMIC DNA]</scope>
    <source>
        <strain evidence="3">NIES 3701</strain>
    </source>
</reference>
<gene>
    <name evidence="2" type="ORF">TrST_g6444</name>
</gene>
<dbReference type="InterPro" id="IPR029062">
    <property type="entry name" value="Class_I_gatase-like"/>
</dbReference>
<evidence type="ECO:0000313" key="2">
    <source>
        <dbReference type="EMBL" id="GMH55455.1"/>
    </source>
</evidence>
<accession>A0A9W6ZRZ3</accession>
<feature type="region of interest" description="Disordered" evidence="1">
    <location>
        <begin position="516"/>
        <end position="633"/>
    </location>
</feature>
<feature type="region of interest" description="Disordered" evidence="1">
    <location>
        <begin position="360"/>
        <end position="425"/>
    </location>
</feature>
<evidence type="ECO:0000256" key="1">
    <source>
        <dbReference type="SAM" id="MobiDB-lite"/>
    </source>
</evidence>
<feature type="region of interest" description="Disordered" evidence="1">
    <location>
        <begin position="763"/>
        <end position="784"/>
    </location>
</feature>
<evidence type="ECO:0000313" key="3">
    <source>
        <dbReference type="Proteomes" id="UP001165085"/>
    </source>
</evidence>
<dbReference type="AlphaFoldDB" id="A0A9W6ZRZ3"/>
<organism evidence="2 3">
    <name type="scientific">Triparma strigata</name>
    <dbReference type="NCBI Taxonomy" id="1606541"/>
    <lineage>
        <taxon>Eukaryota</taxon>
        <taxon>Sar</taxon>
        <taxon>Stramenopiles</taxon>
        <taxon>Ochrophyta</taxon>
        <taxon>Bolidophyceae</taxon>
        <taxon>Parmales</taxon>
        <taxon>Triparmaceae</taxon>
        <taxon>Triparma</taxon>
    </lineage>
</organism>
<feature type="compositionally biased region" description="Basic and acidic residues" evidence="1">
    <location>
        <begin position="372"/>
        <end position="385"/>
    </location>
</feature>
<feature type="compositionally biased region" description="Basic and acidic residues" evidence="1">
    <location>
        <begin position="614"/>
        <end position="625"/>
    </location>
</feature>
<dbReference type="Gene3D" id="3.40.50.880">
    <property type="match status" value="1"/>
</dbReference>
<comment type="caution">
    <text evidence="2">The sequence shown here is derived from an EMBL/GenBank/DDBJ whole genome shotgun (WGS) entry which is preliminary data.</text>
</comment>
<sequence length="784" mass="87413">MKVLVVDGFDSTPSGRRNFKDFFDGVKYAFESETNHSETHTASGSTQYDVEKLSQLHKYVYAYERNEYTDPSAINLFDKVDCIFLDVDHRLLPWGQKSRTLLLLIKTAFFTNKAVFAAGAGLQFVSFVMSTGGKRLRVLNGEAGTDIKVMKKFTVPTVVGPDDVFLDSASGDFFELKDAGAGSKRGYVWSPAGSIGSHVHDTTANLVSQKYAVKPPSPRKKTFAPPPHKTVPKYKNRAIMIGETKVHIVKSFLRHKAFANFNDNWKDFIVYCDNTWNLDTDTNGRNKHRYKILAESSQGPQVVEYRNVWGVQFHIRKKFPMSYEIMRNFARHMYEKQSSEGRVGISCDFLLQGDPNLKPKRGLARPFSAPVKRQDVFRTKEDEVPGSKSSSRQSSKSSIRQTAAVPQTARSARSRSSASTQNEVFDPIMIAQKGYATPRVVTARDAMTPRGGVKISAHQDDAETVQGGMSDVVMNSGRTTARSAGSEFSKKLLQLGGKVGVDMTFARDFNEAAKEEARKARERQGYGSGDDSTKGDDQYFDDVYEGDYSVGVDSWGPGEAAGGHLVNNENEPPETPGGALDLSNLHGAIAWGEGTKVDEEPVRLNSAQNPRPRTAQDARDQSRKEGKVKKVKTPRPVSNYKSMYAKMQEKDAGTDWYVYNDGTKYVSRSERELKEENLHRKRGDAGALQGDHKDFVNYCGKRSSMSLPDKHGVAAHGKYYGKVDCSSQIDQVEGTYHDKERFVGKGKQKSGWTYNGDRQKPYWAERKGRRLPGYSQGGGRVGWD</sequence>
<name>A0A9W6ZRZ3_9STRA</name>
<dbReference type="OrthoDB" id="289273at2759"/>
<feature type="compositionally biased region" description="Low complexity" evidence="1">
    <location>
        <begin position="409"/>
        <end position="419"/>
    </location>
</feature>
<feature type="compositionally biased region" description="Gly residues" evidence="1">
    <location>
        <begin position="775"/>
        <end position="784"/>
    </location>
</feature>
<keyword evidence="3" id="KW-1185">Reference proteome</keyword>
<dbReference type="EMBL" id="BRXY01000034">
    <property type="protein sequence ID" value="GMH55455.1"/>
    <property type="molecule type" value="Genomic_DNA"/>
</dbReference>
<dbReference type="Proteomes" id="UP001165085">
    <property type="component" value="Unassembled WGS sequence"/>
</dbReference>